<sequence>MARTETFNAEQARWVELIGRQVQADAIDMDGFGEWSFDEHPLKRRTEH</sequence>
<dbReference type="AlphaFoldDB" id="A0A170T435"/>
<evidence type="ECO:0000313" key="2">
    <source>
        <dbReference type="Proteomes" id="UP000182631"/>
    </source>
</evidence>
<gene>
    <name evidence="1" type="ORF">FLM9_109</name>
</gene>
<dbReference type="Proteomes" id="UP000182631">
    <property type="component" value="Unassembled WGS sequence"/>
</dbReference>
<name>A0A170T435_9SYNE</name>
<protein>
    <submittedName>
        <fullName evidence="1">Uncharacterized protein</fullName>
    </submittedName>
</protein>
<keyword evidence="2" id="KW-1185">Reference proteome</keyword>
<dbReference type="EMBL" id="FITM01000011">
    <property type="protein sequence ID" value="CZB11506.1"/>
    <property type="molecule type" value="Genomic_DNA"/>
</dbReference>
<accession>A0A170T435</accession>
<organism evidence="1 2">
    <name type="scientific">Candidatus Synechococcus spongiarum</name>
    <dbReference type="NCBI Taxonomy" id="431041"/>
    <lineage>
        <taxon>Bacteria</taxon>
        <taxon>Bacillati</taxon>
        <taxon>Cyanobacteriota</taxon>
        <taxon>Cyanophyceae</taxon>
        <taxon>Synechococcales</taxon>
        <taxon>Synechococcaceae</taxon>
        <taxon>Synechococcus</taxon>
    </lineage>
</organism>
<proteinExistence type="predicted"/>
<reference evidence="2" key="1">
    <citation type="submission" date="2016-02" db="EMBL/GenBank/DDBJ databases">
        <authorList>
            <person name="liu f."/>
        </authorList>
    </citation>
    <scope>NUCLEOTIDE SEQUENCE [LARGE SCALE GENOMIC DNA]</scope>
</reference>
<evidence type="ECO:0000313" key="1">
    <source>
        <dbReference type="EMBL" id="CZB11506.1"/>
    </source>
</evidence>